<evidence type="ECO:0000313" key="1">
    <source>
        <dbReference type="EMBL" id="TFD77460.1"/>
    </source>
</evidence>
<evidence type="ECO:0000313" key="2">
    <source>
        <dbReference type="Proteomes" id="UP000298218"/>
    </source>
</evidence>
<dbReference type="EMBL" id="SOHQ01000031">
    <property type="protein sequence ID" value="TFD77460.1"/>
    <property type="molecule type" value="Genomic_DNA"/>
</dbReference>
<dbReference type="PANTHER" id="PTHR34724:SF2">
    <property type="entry name" value="OS12G0596101 PROTEIN"/>
    <property type="match status" value="1"/>
</dbReference>
<reference evidence="1 2" key="1">
    <citation type="submission" date="2019-03" db="EMBL/GenBank/DDBJ databases">
        <title>Genomics of glacier-inhabiting Cryobacterium strains.</title>
        <authorList>
            <person name="Liu Q."/>
            <person name="Xin Y.-H."/>
        </authorList>
    </citation>
    <scope>NUCLEOTIDE SEQUENCE [LARGE SCALE GENOMIC DNA]</scope>
    <source>
        <strain evidence="1 2">CGMCC 1.4292</strain>
    </source>
</reference>
<dbReference type="Proteomes" id="UP000298218">
    <property type="component" value="Unassembled WGS sequence"/>
</dbReference>
<protein>
    <submittedName>
        <fullName evidence="1">Uncharacterized protein</fullName>
    </submittedName>
</protein>
<name>A0A4Y8KM75_9MICO</name>
<organism evidence="1 2">
    <name type="scientific">Cryobacterium psychrophilum</name>
    <dbReference type="NCBI Taxonomy" id="41988"/>
    <lineage>
        <taxon>Bacteria</taxon>
        <taxon>Bacillati</taxon>
        <taxon>Actinomycetota</taxon>
        <taxon>Actinomycetes</taxon>
        <taxon>Micrococcales</taxon>
        <taxon>Microbacteriaceae</taxon>
        <taxon>Cryobacterium</taxon>
    </lineage>
</organism>
<comment type="caution">
    <text evidence="1">The sequence shown here is derived from an EMBL/GenBank/DDBJ whole genome shotgun (WGS) entry which is preliminary data.</text>
</comment>
<proteinExistence type="predicted"/>
<dbReference type="OrthoDB" id="4377282at2"/>
<dbReference type="AlphaFoldDB" id="A0A4Y8KM75"/>
<accession>A0A4Y8KM75</accession>
<gene>
    <name evidence="1" type="ORF">E3T53_11625</name>
</gene>
<sequence>MDNTPGGMLLSVLPERRRTTVCYQITCSTCKKATWDGCGQHIEDALYGVAEADRCTCNAGA</sequence>
<keyword evidence="2" id="KW-1185">Reference proteome</keyword>
<dbReference type="PANTHER" id="PTHR34724">
    <property type="entry name" value="OS12G0596101 PROTEIN"/>
    <property type="match status" value="1"/>
</dbReference>